<keyword evidence="5" id="KW-0808">Transferase</keyword>
<keyword evidence="4" id="KW-0288">FMN</keyword>
<evidence type="ECO:0000256" key="11">
    <source>
        <dbReference type="ARBA" id="ARBA00031871"/>
    </source>
</evidence>
<dbReference type="Gene3D" id="3.40.50.620">
    <property type="entry name" value="HUPs"/>
    <property type="match status" value="1"/>
</dbReference>
<dbReference type="SUPFAM" id="SSF52402">
    <property type="entry name" value="Adenine nucleotide alpha hydrolases-like"/>
    <property type="match status" value="1"/>
</dbReference>
<dbReference type="GO" id="GO:0005524">
    <property type="term" value="F:ATP binding"/>
    <property type="evidence" value="ECO:0007669"/>
    <property type="project" value="UniProtKB-KW"/>
</dbReference>
<evidence type="ECO:0000256" key="1">
    <source>
        <dbReference type="ARBA" id="ARBA00004726"/>
    </source>
</evidence>
<dbReference type="VEuPathDB" id="TriTrypDB:TcIL3000_0_31180"/>
<evidence type="ECO:0000256" key="12">
    <source>
        <dbReference type="ARBA" id="ARBA00049494"/>
    </source>
</evidence>
<evidence type="ECO:0000256" key="8">
    <source>
        <dbReference type="ARBA" id="ARBA00022827"/>
    </source>
</evidence>
<dbReference type="PANTHER" id="PTHR23293:SF9">
    <property type="entry name" value="FAD SYNTHASE"/>
    <property type="match status" value="1"/>
</dbReference>
<reference evidence="15" key="1">
    <citation type="submission" date="2011-07" db="EMBL/GenBank/DDBJ databases">
        <title>Divergent evolution of antigenic variation in African trypanosomes.</title>
        <authorList>
            <person name="Jackson A.P."/>
            <person name="Berry A."/>
            <person name="Allison H.C."/>
            <person name="Burton P."/>
            <person name="Anderson J."/>
            <person name="Aslett M."/>
            <person name="Brown R."/>
            <person name="Corton N."/>
            <person name="Harris D."/>
            <person name="Hauser H."/>
            <person name="Gamble J."/>
            <person name="Gilderthorp R."/>
            <person name="McQuillan J."/>
            <person name="Quail M.A."/>
            <person name="Sanders M."/>
            <person name="Van Tonder A."/>
            <person name="Ginger M.L."/>
            <person name="Donelson J.E."/>
            <person name="Field M.C."/>
            <person name="Barry J.D."/>
            <person name="Berriman M."/>
            <person name="Hertz-Fowler C."/>
        </authorList>
    </citation>
    <scope>NUCLEOTIDE SEQUENCE [LARGE SCALE GENOMIC DNA]</scope>
    <source>
        <strain evidence="15">IL3000</strain>
    </source>
</reference>
<keyword evidence="7" id="KW-0547">Nucleotide-binding</keyword>
<keyword evidence="9" id="KW-0067">ATP-binding</keyword>
<comment type="pathway">
    <text evidence="1">Cofactor biosynthesis; FAD biosynthesis; FAD from FMN: step 1/1.</text>
</comment>
<comment type="caution">
    <text evidence="14">The sequence shown here is derived from an EMBL/GenBank/DDBJ whole genome shotgun (WGS) entry which is preliminary data.</text>
</comment>
<dbReference type="FunFam" id="3.40.50.620:FF:000348">
    <property type="entry name" value="Phosphoadenosine phosphosulfate reductase-like protein"/>
    <property type="match status" value="1"/>
</dbReference>
<evidence type="ECO:0000259" key="13">
    <source>
        <dbReference type="Pfam" id="PF01507"/>
    </source>
</evidence>
<evidence type="ECO:0000256" key="9">
    <source>
        <dbReference type="ARBA" id="ARBA00022840"/>
    </source>
</evidence>
<dbReference type="InterPro" id="IPR002500">
    <property type="entry name" value="PAPS_reduct_dom"/>
</dbReference>
<dbReference type="OMA" id="PAWELND"/>
<evidence type="ECO:0000256" key="5">
    <source>
        <dbReference type="ARBA" id="ARBA00022679"/>
    </source>
</evidence>
<evidence type="ECO:0000256" key="4">
    <source>
        <dbReference type="ARBA" id="ARBA00022643"/>
    </source>
</evidence>
<keyword evidence="3" id="KW-0285">Flavoprotein</keyword>
<comment type="catalytic activity">
    <reaction evidence="12">
        <text>FMN + ATP + H(+) = FAD + diphosphate</text>
        <dbReference type="Rhea" id="RHEA:17237"/>
        <dbReference type="ChEBI" id="CHEBI:15378"/>
        <dbReference type="ChEBI" id="CHEBI:30616"/>
        <dbReference type="ChEBI" id="CHEBI:33019"/>
        <dbReference type="ChEBI" id="CHEBI:57692"/>
        <dbReference type="ChEBI" id="CHEBI:58210"/>
        <dbReference type="EC" id="2.7.7.2"/>
    </reaction>
</comment>
<accession>F9W4W7</accession>
<dbReference type="EC" id="2.7.7.2" evidence="2"/>
<evidence type="ECO:0000256" key="7">
    <source>
        <dbReference type="ARBA" id="ARBA00022741"/>
    </source>
</evidence>
<gene>
    <name evidence="14" type="ORF">TCIL3000_0_31180</name>
</gene>
<proteinExistence type="predicted"/>
<evidence type="ECO:0000256" key="2">
    <source>
        <dbReference type="ARBA" id="ARBA00012393"/>
    </source>
</evidence>
<dbReference type="PANTHER" id="PTHR23293">
    <property type="entry name" value="FAD SYNTHETASE-RELATED FMN ADENYLYLTRANSFERASE"/>
    <property type="match status" value="1"/>
</dbReference>
<evidence type="ECO:0000256" key="10">
    <source>
        <dbReference type="ARBA" id="ARBA00031145"/>
    </source>
</evidence>
<dbReference type="GO" id="GO:0003919">
    <property type="term" value="F:FMN adenylyltransferase activity"/>
    <property type="evidence" value="ECO:0007669"/>
    <property type="project" value="UniProtKB-EC"/>
</dbReference>
<evidence type="ECO:0000313" key="14">
    <source>
        <dbReference type="EMBL" id="CCD12214.1"/>
    </source>
</evidence>
<dbReference type="GO" id="GO:0006747">
    <property type="term" value="P:FAD biosynthetic process"/>
    <property type="evidence" value="ECO:0007669"/>
    <property type="project" value="TreeGrafter"/>
</dbReference>
<feature type="domain" description="Phosphoadenosine phosphosulphate reductase" evidence="13">
    <location>
        <begin position="156"/>
        <end position="308"/>
    </location>
</feature>
<evidence type="ECO:0000256" key="6">
    <source>
        <dbReference type="ARBA" id="ARBA00022695"/>
    </source>
</evidence>
<dbReference type="InterPro" id="IPR014729">
    <property type="entry name" value="Rossmann-like_a/b/a_fold"/>
</dbReference>
<evidence type="ECO:0000256" key="3">
    <source>
        <dbReference type="ARBA" id="ARBA00022630"/>
    </source>
</evidence>
<dbReference type="AlphaFoldDB" id="F9W4W7"/>
<keyword evidence="6" id="KW-0548">Nucleotidyltransferase</keyword>
<organism evidence="14 15">
    <name type="scientific">Trypanosoma congolense (strain IL3000)</name>
    <dbReference type="NCBI Taxonomy" id="1068625"/>
    <lineage>
        <taxon>Eukaryota</taxon>
        <taxon>Discoba</taxon>
        <taxon>Euglenozoa</taxon>
        <taxon>Kinetoplastea</taxon>
        <taxon>Metakinetoplastina</taxon>
        <taxon>Trypanosomatida</taxon>
        <taxon>Trypanosomatidae</taxon>
        <taxon>Trypanosoma</taxon>
        <taxon>Nannomonas</taxon>
    </lineage>
</organism>
<dbReference type="InterPro" id="IPR032675">
    <property type="entry name" value="LRR_dom_sf"/>
</dbReference>
<dbReference type="EMBL" id="CAEQ01000624">
    <property type="protein sequence ID" value="CCD12214.1"/>
    <property type="molecule type" value="Genomic_DNA"/>
</dbReference>
<name>F9W4W7_TRYCI</name>
<dbReference type="SUPFAM" id="SSF52047">
    <property type="entry name" value="RNI-like"/>
    <property type="match status" value="1"/>
</dbReference>
<evidence type="ECO:0000313" key="15">
    <source>
        <dbReference type="Proteomes" id="UP000000702"/>
    </source>
</evidence>
<dbReference type="Pfam" id="PF01507">
    <property type="entry name" value="PAPS_reduct"/>
    <property type="match status" value="1"/>
</dbReference>
<keyword evidence="8" id="KW-0274">FAD</keyword>
<reference evidence="14 15" key="2">
    <citation type="journal article" date="2012" name="Proc. Natl. Acad. Sci. U.S.A.">
        <title>Antigenic diversity is generated by distinct evolutionary mechanisms in African trypanosome species.</title>
        <authorList>
            <person name="Jackson A.P."/>
            <person name="Berry A."/>
            <person name="Aslett M."/>
            <person name="Allison H.C."/>
            <person name="Burton P."/>
            <person name="Vavrova-Anderson J."/>
            <person name="Brown R."/>
            <person name="Browne H."/>
            <person name="Corton N."/>
            <person name="Hauser H."/>
            <person name="Gamble J."/>
            <person name="Gilderthorp R."/>
            <person name="Marcello L."/>
            <person name="McQuillan J."/>
            <person name="Otto T.D."/>
            <person name="Quail M.A."/>
            <person name="Sanders M.J."/>
            <person name="van Tonder A."/>
            <person name="Ginger M.L."/>
            <person name="Field M.C."/>
            <person name="Barry J.D."/>
            <person name="Hertz-Fowler C."/>
            <person name="Berriman M."/>
        </authorList>
    </citation>
    <scope>NUCLEOTIDE SEQUENCE [LARGE SCALE GENOMIC DNA]</scope>
    <source>
        <strain evidence="14 15">IL3000</strain>
    </source>
</reference>
<dbReference type="Gene3D" id="3.80.10.10">
    <property type="entry name" value="Ribonuclease Inhibitor"/>
    <property type="match status" value="1"/>
</dbReference>
<keyword evidence="15" id="KW-1185">Reference proteome</keyword>
<sequence>MCTSEPMGDEVVRLEGCSVTDNMVEGLCKLKNNSSNNNNNNNNIRCVELENCANITDISALAHIATLEEVTIRNCSSLRIIGSLGPSPPSLRKIRLAGTVLTGAQLQKLKDSRVEIVFGNSEPPTPSKGPGEDLVKESVELVRDLMKQFKPENVGIAFNGGKDSVVMMDILQCAMGREFLSQCCVFHLEAANEKEFQEVVMFREAFAKENKLSIVRSGHKASMKECLAQIKAMKGIQVAFMGTRMADGCHQRTSVERTTAGWPDLLRACPLFSWSYEDVWGYILTYGLPFCELYSKGYTSLGSADTTLPNTRLCRVDGTFLPAWELVDGRSERYGRLNA</sequence>
<dbReference type="Proteomes" id="UP000000702">
    <property type="component" value="Unassembled WGS sequence"/>
</dbReference>
<protein>
    <recommendedName>
        <fullName evidence="2">FAD synthase</fullName>
        <ecNumber evidence="2">2.7.7.2</ecNumber>
    </recommendedName>
    <alternativeName>
        <fullName evidence="10">FAD pyrophosphorylase</fullName>
    </alternativeName>
    <alternativeName>
        <fullName evidence="11">FMN adenylyltransferase</fullName>
    </alternativeName>
</protein>